<evidence type="ECO:0000313" key="1">
    <source>
        <dbReference type="EMBL" id="MBB4666790.1"/>
    </source>
</evidence>
<protein>
    <submittedName>
        <fullName evidence="1">Putative kinase</fullName>
    </submittedName>
</protein>
<dbReference type="Pfam" id="PF13671">
    <property type="entry name" value="AAA_33"/>
    <property type="match status" value="1"/>
</dbReference>
<reference evidence="1 2" key="1">
    <citation type="submission" date="2020-08" db="EMBL/GenBank/DDBJ databases">
        <title>Sequencing the genomes of 1000 actinobacteria strains.</title>
        <authorList>
            <person name="Klenk H.-P."/>
        </authorList>
    </citation>
    <scope>NUCLEOTIDE SEQUENCE [LARGE SCALE GENOMIC DNA]</scope>
    <source>
        <strain evidence="1 2">DSM 24947</strain>
    </source>
</reference>
<dbReference type="RefSeq" id="WP_184216647.1">
    <property type="nucleotide sequence ID" value="NZ_JACHMD010000001.1"/>
</dbReference>
<keyword evidence="1" id="KW-0808">Transferase</keyword>
<dbReference type="SUPFAM" id="SSF52540">
    <property type="entry name" value="P-loop containing nucleoside triphosphate hydrolases"/>
    <property type="match status" value="1"/>
</dbReference>
<organism evidence="1 2">
    <name type="scientific">Microbacterium marinum</name>
    <dbReference type="NCBI Taxonomy" id="421115"/>
    <lineage>
        <taxon>Bacteria</taxon>
        <taxon>Bacillati</taxon>
        <taxon>Actinomycetota</taxon>
        <taxon>Actinomycetes</taxon>
        <taxon>Micrococcales</taxon>
        <taxon>Microbacteriaceae</taxon>
        <taxon>Microbacterium</taxon>
    </lineage>
</organism>
<dbReference type="Proteomes" id="UP000573729">
    <property type="component" value="Unassembled WGS sequence"/>
</dbReference>
<evidence type="ECO:0000313" key="2">
    <source>
        <dbReference type="Proteomes" id="UP000573729"/>
    </source>
</evidence>
<dbReference type="PANTHER" id="PTHR37807">
    <property type="entry name" value="OS07G0160300 PROTEIN"/>
    <property type="match status" value="1"/>
</dbReference>
<dbReference type="GO" id="GO:0016301">
    <property type="term" value="F:kinase activity"/>
    <property type="evidence" value="ECO:0007669"/>
    <property type="project" value="UniProtKB-KW"/>
</dbReference>
<name>A0A7W7BQ58_9MICO</name>
<dbReference type="EMBL" id="JACHMD010000001">
    <property type="protein sequence ID" value="MBB4666790.1"/>
    <property type="molecule type" value="Genomic_DNA"/>
</dbReference>
<dbReference type="InterPro" id="IPR027417">
    <property type="entry name" value="P-loop_NTPase"/>
</dbReference>
<sequence>MLIAMAGLPGSGKSTLAGEIARALGCSLLSVDPIEAAMWRAGVARDQPTGLAAYVIAEDLARAQMLLGHDVVIDAVNDADAARGQWEALAAELGEPLAFVEVFCSDETEHRRRLTERRRDIVGFPEPTWDSVVERRAAFTEWTRGRLRLDSMLSQQDNVAAALAHIASVKMRDSSSGEAF</sequence>
<keyword evidence="1" id="KW-0418">Kinase</keyword>
<keyword evidence="2" id="KW-1185">Reference proteome</keyword>
<gene>
    <name evidence="1" type="ORF">BKA24_001499</name>
</gene>
<dbReference type="Gene3D" id="3.40.50.300">
    <property type="entry name" value="P-loop containing nucleotide triphosphate hydrolases"/>
    <property type="match status" value="1"/>
</dbReference>
<dbReference type="PANTHER" id="PTHR37807:SF3">
    <property type="entry name" value="OS07G0160300 PROTEIN"/>
    <property type="match status" value="1"/>
</dbReference>
<comment type="caution">
    <text evidence="1">The sequence shown here is derived from an EMBL/GenBank/DDBJ whole genome shotgun (WGS) entry which is preliminary data.</text>
</comment>
<proteinExistence type="predicted"/>
<accession>A0A7W7BQ58</accession>
<dbReference type="AlphaFoldDB" id="A0A7W7BQ58"/>